<accession>A0ACC1WU42</accession>
<proteinExistence type="predicted"/>
<name>A0ACC1WU42_MELAZ</name>
<comment type="caution">
    <text evidence="1">The sequence shown here is derived from an EMBL/GenBank/DDBJ whole genome shotgun (WGS) entry which is preliminary data.</text>
</comment>
<protein>
    <submittedName>
        <fullName evidence="1">Dof zinc finger protein like</fullName>
    </submittedName>
</protein>
<organism evidence="1 2">
    <name type="scientific">Melia azedarach</name>
    <name type="common">Chinaberry tree</name>
    <dbReference type="NCBI Taxonomy" id="155640"/>
    <lineage>
        <taxon>Eukaryota</taxon>
        <taxon>Viridiplantae</taxon>
        <taxon>Streptophyta</taxon>
        <taxon>Embryophyta</taxon>
        <taxon>Tracheophyta</taxon>
        <taxon>Spermatophyta</taxon>
        <taxon>Magnoliopsida</taxon>
        <taxon>eudicotyledons</taxon>
        <taxon>Gunneridae</taxon>
        <taxon>Pentapetalae</taxon>
        <taxon>rosids</taxon>
        <taxon>malvids</taxon>
        <taxon>Sapindales</taxon>
        <taxon>Meliaceae</taxon>
        <taxon>Melia</taxon>
    </lineage>
</organism>
<evidence type="ECO:0000313" key="1">
    <source>
        <dbReference type="EMBL" id="KAJ4701828.1"/>
    </source>
</evidence>
<dbReference type="Proteomes" id="UP001164539">
    <property type="component" value="Chromosome 14"/>
</dbReference>
<keyword evidence="2" id="KW-1185">Reference proteome</keyword>
<gene>
    <name evidence="1" type="ORF">OWV82_025007</name>
</gene>
<sequence length="258" mass="26870">MPSDATDRKLARSQNPMSTHPPPKITDSLPCPRCDSTSTKFCYYNNYNLSQPRHFCKSCRRYWTQGGTLRNIPVGGGTRKNSKRTRTTSSSSSCSSSSATAGVAATANSSSCSSTLTHEHVPVSANAVSVMPCGNPEMVSVITTDMNLNESVPGSGSFTNMLNMQVQGQNYLGLGGFHGYGIGSGFEELELGFGGTRSWEISGAGYGGGSAVGPGSSGCNTWQMINGDDQGGNGGGLVGEDCYTWSGLAISTPGKGLK</sequence>
<dbReference type="EMBL" id="CM051407">
    <property type="protein sequence ID" value="KAJ4701828.1"/>
    <property type="molecule type" value="Genomic_DNA"/>
</dbReference>
<evidence type="ECO:0000313" key="2">
    <source>
        <dbReference type="Proteomes" id="UP001164539"/>
    </source>
</evidence>
<reference evidence="1 2" key="1">
    <citation type="journal article" date="2023" name="Science">
        <title>Complex scaffold remodeling in plant triterpene biosynthesis.</title>
        <authorList>
            <person name="De La Pena R."/>
            <person name="Hodgson H."/>
            <person name="Liu J.C."/>
            <person name="Stephenson M.J."/>
            <person name="Martin A.C."/>
            <person name="Owen C."/>
            <person name="Harkess A."/>
            <person name="Leebens-Mack J."/>
            <person name="Jimenez L.E."/>
            <person name="Osbourn A."/>
            <person name="Sattely E.S."/>
        </authorList>
    </citation>
    <scope>NUCLEOTIDE SEQUENCE [LARGE SCALE GENOMIC DNA]</scope>
    <source>
        <strain evidence="2">cv. JPN11</strain>
        <tissue evidence="1">Leaf</tissue>
    </source>
</reference>